<organism evidence="3 4">
    <name type="scientific">Dermatophagoides farinae</name>
    <name type="common">American house dust mite</name>
    <dbReference type="NCBI Taxonomy" id="6954"/>
    <lineage>
        <taxon>Eukaryota</taxon>
        <taxon>Metazoa</taxon>
        <taxon>Ecdysozoa</taxon>
        <taxon>Arthropoda</taxon>
        <taxon>Chelicerata</taxon>
        <taxon>Arachnida</taxon>
        <taxon>Acari</taxon>
        <taxon>Acariformes</taxon>
        <taxon>Sarcoptiformes</taxon>
        <taxon>Astigmata</taxon>
        <taxon>Psoroptidia</taxon>
        <taxon>Analgoidea</taxon>
        <taxon>Pyroglyphidae</taxon>
        <taxon>Dermatophagoidinae</taxon>
        <taxon>Dermatophagoides</taxon>
    </lineage>
</organism>
<evidence type="ECO:0000313" key="4">
    <source>
        <dbReference type="Proteomes" id="UP000790347"/>
    </source>
</evidence>
<feature type="region of interest" description="Disordered" evidence="1">
    <location>
        <begin position="124"/>
        <end position="152"/>
    </location>
</feature>
<feature type="compositionally biased region" description="Pro residues" evidence="1">
    <location>
        <begin position="221"/>
        <end position="239"/>
    </location>
</feature>
<comment type="caution">
    <text evidence="3">The sequence shown here is derived from an EMBL/GenBank/DDBJ whole genome shotgun (WGS) entry which is preliminary data.</text>
</comment>
<sequence>MSVSSMFRYIIVIIIATVAVINIDHLNPHHHHVSAVPVTNSNQQQQTKLQTSANEPTIKTTNSNVYGADNGGSTNQSGGGGTNGQQQQKPNSEQNPGSVNRGYNQGYSYNTGIKPYRTGYTYFQPFGDHVNNQNDGKNGNNNGNGGNVENNTNQQQLPIELPNFFGIDPKQLGPVRVIENKNLPLDENGIPILDQIHIPENTNENQNGNNNGNFNNRQARPLPPPPPPPQPPVPVPPVEVPVNANDFADFNLNNILSGNNNPNNNNNGYNNNNNNNNNNGGGGGMFDFAPPSTSNFNFARPGTAGADQSDDPSLMLDGNMDMGGSGNNNNNNNNQNGLAGFGFGGQQVPSEIVNLNNAFGTGGGRGGGASGTGNNNRNSGAGNLNDILDQFGTPNTVATNNNNNNDLGNLGSSTDMTIIIDHRCSLLILTLIVSLAIFGSFSIDETEFDVQPNFNLDPPKVAGMDGIMPENVGKPASLLLNHHQTQPSTAPQPQNEVRDISGWGMIGKIHPKILIKDQMIKAYHNRPLDPRYMHLQGYGQIQDPGHPTAVKNPTNNGMNKLFNF</sequence>
<feature type="compositionally biased region" description="Low complexity" evidence="1">
    <location>
        <begin position="240"/>
        <end position="278"/>
    </location>
</feature>
<dbReference type="EMBL" id="ASGP02000001">
    <property type="protein sequence ID" value="KAH9528704.1"/>
    <property type="molecule type" value="Genomic_DNA"/>
</dbReference>
<dbReference type="Proteomes" id="UP000790347">
    <property type="component" value="Unassembled WGS sequence"/>
</dbReference>
<reference evidence="3" key="2">
    <citation type="journal article" date="2022" name="Res Sq">
        <title>Comparative Genomics Reveals Insights into the Divergent Evolution of Astigmatic Mites and Household Pest Adaptations.</title>
        <authorList>
            <person name="Xiong Q."/>
            <person name="Wan A.T.-Y."/>
            <person name="Liu X.-Y."/>
            <person name="Fung C.S.-H."/>
            <person name="Xiao X."/>
            <person name="Malainual N."/>
            <person name="Hou J."/>
            <person name="Wang L."/>
            <person name="Wang M."/>
            <person name="Yang K."/>
            <person name="Cui Y."/>
            <person name="Leung E."/>
            <person name="Nong W."/>
            <person name="Shin S.-K."/>
            <person name="Au S."/>
            <person name="Jeong K.Y."/>
            <person name="Chew F.T."/>
            <person name="Hui J."/>
            <person name="Leung T.F."/>
            <person name="Tungtrongchitr A."/>
            <person name="Zhong N."/>
            <person name="Liu Z."/>
            <person name="Tsui S."/>
        </authorList>
    </citation>
    <scope>NUCLEOTIDE SEQUENCE</scope>
    <source>
        <strain evidence="3">Derf</strain>
        <tissue evidence="3">Whole organism</tissue>
    </source>
</reference>
<keyword evidence="4" id="KW-1185">Reference proteome</keyword>
<feature type="region of interest" description="Disordered" evidence="1">
    <location>
        <begin position="200"/>
        <end position="311"/>
    </location>
</feature>
<feature type="compositionally biased region" description="Polar residues" evidence="1">
    <location>
        <begin position="38"/>
        <end position="65"/>
    </location>
</feature>
<feature type="compositionally biased region" description="Low complexity" evidence="1">
    <location>
        <begin position="131"/>
        <end position="152"/>
    </location>
</feature>
<proteinExistence type="predicted"/>
<evidence type="ECO:0000313" key="3">
    <source>
        <dbReference type="EMBL" id="KAH9528704.1"/>
    </source>
</evidence>
<feature type="chain" id="PRO_5037756629" evidence="2">
    <location>
        <begin position="24"/>
        <end position="564"/>
    </location>
</feature>
<dbReference type="AlphaFoldDB" id="A0A922IFZ2"/>
<reference evidence="3" key="1">
    <citation type="submission" date="2013-05" db="EMBL/GenBank/DDBJ databases">
        <authorList>
            <person name="Yim A.K.Y."/>
            <person name="Chan T.F."/>
            <person name="Ji K.M."/>
            <person name="Liu X.Y."/>
            <person name="Zhou J.W."/>
            <person name="Li R.Q."/>
            <person name="Yang K.Y."/>
            <person name="Li J."/>
            <person name="Li M."/>
            <person name="Law P.T.W."/>
            <person name="Wu Y.L."/>
            <person name="Cai Z.L."/>
            <person name="Qin H."/>
            <person name="Bao Y."/>
            <person name="Leung R.K.K."/>
            <person name="Ng P.K.S."/>
            <person name="Zou J."/>
            <person name="Zhong X.J."/>
            <person name="Ran P.X."/>
            <person name="Zhong N.S."/>
            <person name="Liu Z.G."/>
            <person name="Tsui S.K.W."/>
        </authorList>
    </citation>
    <scope>NUCLEOTIDE SEQUENCE</scope>
    <source>
        <strain evidence="3">Derf</strain>
        <tissue evidence="3">Whole organism</tissue>
    </source>
</reference>
<name>A0A922IFZ2_DERFA</name>
<feature type="compositionally biased region" description="Low complexity" evidence="1">
    <location>
        <begin position="200"/>
        <end position="216"/>
    </location>
</feature>
<feature type="signal peptide" evidence="2">
    <location>
        <begin position="1"/>
        <end position="23"/>
    </location>
</feature>
<feature type="region of interest" description="Disordered" evidence="1">
    <location>
        <begin position="38"/>
        <end position="110"/>
    </location>
</feature>
<protein>
    <submittedName>
        <fullName evidence="3">Uncharacterized protein</fullName>
    </submittedName>
</protein>
<keyword evidence="2" id="KW-0732">Signal</keyword>
<gene>
    <name evidence="3" type="ORF">DERF_002624</name>
</gene>
<feature type="compositionally biased region" description="Low complexity" evidence="1">
    <location>
        <begin position="372"/>
        <end position="385"/>
    </location>
</feature>
<feature type="region of interest" description="Disordered" evidence="1">
    <location>
        <begin position="364"/>
        <end position="385"/>
    </location>
</feature>
<feature type="compositionally biased region" description="Polar residues" evidence="1">
    <location>
        <begin position="89"/>
        <end position="110"/>
    </location>
</feature>
<evidence type="ECO:0000256" key="1">
    <source>
        <dbReference type="SAM" id="MobiDB-lite"/>
    </source>
</evidence>
<accession>A0A922IFZ2</accession>
<evidence type="ECO:0000256" key="2">
    <source>
        <dbReference type="SAM" id="SignalP"/>
    </source>
</evidence>